<evidence type="ECO:0000256" key="1">
    <source>
        <dbReference type="SAM" id="MobiDB-lite"/>
    </source>
</evidence>
<keyword evidence="3" id="KW-1185">Reference proteome</keyword>
<evidence type="ECO:0000313" key="2">
    <source>
        <dbReference type="EMBL" id="CAK0809723.1"/>
    </source>
</evidence>
<protein>
    <submittedName>
        <fullName evidence="2">Uncharacterized protein</fullName>
    </submittedName>
</protein>
<organism evidence="2 3">
    <name type="scientific">Prorocentrum cordatum</name>
    <dbReference type="NCBI Taxonomy" id="2364126"/>
    <lineage>
        <taxon>Eukaryota</taxon>
        <taxon>Sar</taxon>
        <taxon>Alveolata</taxon>
        <taxon>Dinophyceae</taxon>
        <taxon>Prorocentrales</taxon>
        <taxon>Prorocentraceae</taxon>
        <taxon>Prorocentrum</taxon>
    </lineage>
</organism>
<dbReference type="Proteomes" id="UP001189429">
    <property type="component" value="Unassembled WGS sequence"/>
</dbReference>
<sequence length="240" mass="26045">WQGRANLRIGCRYPRAGIAEPRWPSRASRPLDARFVHLFDSQAAASIAAKGRREAATDSFGQAEHEAFFQRARRARLAKCRTRLRVLGVTGTTPKRYADALELLLELRVGIGVGPAAPPDIDEGVAECVEALWARAEGGRISVANYAVAAVGFFYPSVPQSLGLAWGLVETWRLCEPPVSASPFAQNWCWPSLGSPMNVVPATSRACWCSGLLASSARLSCSPSPSGRLHHRRQGRDQAP</sequence>
<name>A0ABN9QWQ7_9DINO</name>
<proteinExistence type="predicted"/>
<reference evidence="2" key="1">
    <citation type="submission" date="2023-10" db="EMBL/GenBank/DDBJ databases">
        <authorList>
            <person name="Chen Y."/>
            <person name="Shah S."/>
            <person name="Dougan E. K."/>
            <person name="Thang M."/>
            <person name="Chan C."/>
        </authorList>
    </citation>
    <scope>NUCLEOTIDE SEQUENCE [LARGE SCALE GENOMIC DNA]</scope>
</reference>
<feature type="region of interest" description="Disordered" evidence="1">
    <location>
        <begin position="220"/>
        <end position="240"/>
    </location>
</feature>
<feature type="non-terminal residue" evidence="2">
    <location>
        <position position="1"/>
    </location>
</feature>
<dbReference type="EMBL" id="CAUYUJ010004468">
    <property type="protein sequence ID" value="CAK0809723.1"/>
    <property type="molecule type" value="Genomic_DNA"/>
</dbReference>
<comment type="caution">
    <text evidence="2">The sequence shown here is derived from an EMBL/GenBank/DDBJ whole genome shotgun (WGS) entry which is preliminary data.</text>
</comment>
<accession>A0ABN9QWQ7</accession>
<gene>
    <name evidence="2" type="ORF">PCOR1329_LOCUS14890</name>
</gene>
<evidence type="ECO:0000313" key="3">
    <source>
        <dbReference type="Proteomes" id="UP001189429"/>
    </source>
</evidence>